<feature type="region of interest" description="Disordered" evidence="1">
    <location>
        <begin position="1"/>
        <end position="120"/>
    </location>
</feature>
<protein>
    <submittedName>
        <fullName evidence="2">Uncharacterized protein</fullName>
    </submittedName>
</protein>
<keyword evidence="3" id="KW-1185">Reference proteome</keyword>
<sequence>MRRKKASNLWPEQMFVPSPPPAAAHLQPHVQHHGGDDVEVGEVDAELPGQVEEDEEGPGQPLAEHPVGPGRGRLGEPGSQGRQTRRHIPLPNHAGAQRKNSRTKLDTFPSLSPIPLSVIR</sequence>
<organism evidence="2 3">
    <name type="scientific">Strix occidentalis caurina</name>
    <name type="common">northern spotted owl</name>
    <dbReference type="NCBI Taxonomy" id="311401"/>
    <lineage>
        <taxon>Eukaryota</taxon>
        <taxon>Metazoa</taxon>
        <taxon>Chordata</taxon>
        <taxon>Craniata</taxon>
        <taxon>Vertebrata</taxon>
        <taxon>Euteleostomi</taxon>
        <taxon>Archelosauria</taxon>
        <taxon>Archosauria</taxon>
        <taxon>Dinosauria</taxon>
        <taxon>Saurischia</taxon>
        <taxon>Theropoda</taxon>
        <taxon>Coelurosauria</taxon>
        <taxon>Aves</taxon>
        <taxon>Neognathae</taxon>
        <taxon>Neoaves</taxon>
        <taxon>Telluraves</taxon>
        <taxon>Strigiformes</taxon>
        <taxon>Strigidae</taxon>
        <taxon>Strix</taxon>
    </lineage>
</organism>
<reference evidence="2" key="2">
    <citation type="submission" date="2025-09" db="UniProtKB">
        <authorList>
            <consortium name="Ensembl"/>
        </authorList>
    </citation>
    <scope>IDENTIFICATION</scope>
</reference>
<dbReference type="Ensembl" id="ENSSOCT00000005888.1">
    <property type="protein sequence ID" value="ENSSOCP00000005729.1"/>
    <property type="gene ID" value="ENSSOCG00000004427.1"/>
</dbReference>
<accession>A0A8D0EVN5</accession>
<evidence type="ECO:0000256" key="1">
    <source>
        <dbReference type="SAM" id="MobiDB-lite"/>
    </source>
</evidence>
<reference evidence="2" key="1">
    <citation type="submission" date="2025-08" db="UniProtKB">
        <authorList>
            <consortium name="Ensembl"/>
        </authorList>
    </citation>
    <scope>IDENTIFICATION</scope>
</reference>
<evidence type="ECO:0000313" key="3">
    <source>
        <dbReference type="Proteomes" id="UP000694551"/>
    </source>
</evidence>
<proteinExistence type="predicted"/>
<evidence type="ECO:0000313" key="2">
    <source>
        <dbReference type="Ensembl" id="ENSSOCP00000005729.1"/>
    </source>
</evidence>
<dbReference type="Proteomes" id="UP000694551">
    <property type="component" value="Unplaced"/>
</dbReference>
<dbReference type="AlphaFoldDB" id="A0A8D0EVN5"/>
<name>A0A8D0EVN5_STROC</name>
<feature type="compositionally biased region" description="Acidic residues" evidence="1">
    <location>
        <begin position="37"/>
        <end position="57"/>
    </location>
</feature>